<feature type="transmembrane region" description="Helical" evidence="2">
    <location>
        <begin position="39"/>
        <end position="62"/>
    </location>
</feature>
<dbReference type="RefSeq" id="WP_112272063.1">
    <property type="nucleotide sequence ID" value="NZ_SWMS01000004.1"/>
</dbReference>
<proteinExistence type="predicted"/>
<reference evidence="4 5" key="1">
    <citation type="journal article" date="2015" name="Antonie Van Leeuwenhoek">
        <title>Prauserella endophytica sp. nov., an endophytic actinobacterium isolated from Tamarix taklamakanensis.</title>
        <authorList>
            <person name="Liu J.M."/>
            <person name="Habden X."/>
            <person name="Guo L."/>
            <person name="Tuo L."/>
            <person name="Jiang Z.K."/>
            <person name="Liu S.W."/>
            <person name="Liu X.F."/>
            <person name="Chen L."/>
            <person name="Li R.F."/>
            <person name="Zhang Y.Q."/>
            <person name="Sun C.H."/>
        </authorList>
    </citation>
    <scope>NUCLEOTIDE SEQUENCE [LARGE SCALE GENOMIC DNA]</scope>
    <source>
        <strain evidence="4 5">CGMCC 4.7182</strain>
    </source>
</reference>
<evidence type="ECO:0000313" key="4">
    <source>
        <dbReference type="EMBL" id="TKG71804.1"/>
    </source>
</evidence>
<evidence type="ECO:0000313" key="5">
    <source>
        <dbReference type="Proteomes" id="UP000309992"/>
    </source>
</evidence>
<evidence type="ECO:0000256" key="2">
    <source>
        <dbReference type="SAM" id="Phobius"/>
    </source>
</evidence>
<evidence type="ECO:0000256" key="1">
    <source>
        <dbReference type="SAM" id="MobiDB-lite"/>
    </source>
</evidence>
<dbReference type="Pfam" id="PF23636">
    <property type="entry name" value="DUF7144"/>
    <property type="match status" value="1"/>
</dbReference>
<keyword evidence="2" id="KW-1133">Transmembrane helix</keyword>
<sequence>MSEHAHAGTGTATEPRPAERPRDTIGGTETAVRTVWTNWIGFAAVLMIVTGAFNVIAGLVALLNEDYYAVGPQGLLVFDLTAWGWIHLAAGALVLVTGLALFTGKAWAGVIAVVLLGLNAIAQLAFLPVAPLWGVLVIALDVVIIWAIVAHGDEARDFRWW</sequence>
<name>A0ABY2S924_9PSEU</name>
<comment type="caution">
    <text evidence="4">The sequence shown here is derived from an EMBL/GenBank/DDBJ whole genome shotgun (WGS) entry which is preliminary data.</text>
</comment>
<feature type="transmembrane region" description="Helical" evidence="2">
    <location>
        <begin position="82"/>
        <end position="102"/>
    </location>
</feature>
<organism evidence="4 5">
    <name type="scientific">Prauserella endophytica</name>
    <dbReference type="NCBI Taxonomy" id="1592324"/>
    <lineage>
        <taxon>Bacteria</taxon>
        <taxon>Bacillati</taxon>
        <taxon>Actinomycetota</taxon>
        <taxon>Actinomycetes</taxon>
        <taxon>Pseudonocardiales</taxon>
        <taxon>Pseudonocardiaceae</taxon>
        <taxon>Prauserella</taxon>
        <taxon>Prauserella coralliicola group</taxon>
    </lineage>
</organism>
<dbReference type="Proteomes" id="UP000309992">
    <property type="component" value="Unassembled WGS sequence"/>
</dbReference>
<evidence type="ECO:0000259" key="3">
    <source>
        <dbReference type="Pfam" id="PF23636"/>
    </source>
</evidence>
<dbReference type="EMBL" id="SWMS01000004">
    <property type="protein sequence ID" value="TKG71804.1"/>
    <property type="molecule type" value="Genomic_DNA"/>
</dbReference>
<feature type="transmembrane region" description="Helical" evidence="2">
    <location>
        <begin position="132"/>
        <end position="150"/>
    </location>
</feature>
<keyword evidence="5" id="KW-1185">Reference proteome</keyword>
<feature type="transmembrane region" description="Helical" evidence="2">
    <location>
        <begin position="107"/>
        <end position="126"/>
    </location>
</feature>
<keyword evidence="2" id="KW-0472">Membrane</keyword>
<dbReference type="InterPro" id="IPR055568">
    <property type="entry name" value="DUF7144"/>
</dbReference>
<protein>
    <recommendedName>
        <fullName evidence="3">DUF7144 domain-containing protein</fullName>
    </recommendedName>
</protein>
<keyword evidence="2" id="KW-0812">Transmembrane</keyword>
<accession>A0ABY2S924</accession>
<gene>
    <name evidence="4" type="ORF">FCN18_09930</name>
</gene>
<feature type="region of interest" description="Disordered" evidence="1">
    <location>
        <begin position="1"/>
        <end position="24"/>
    </location>
</feature>
<feature type="domain" description="DUF7144" evidence="3">
    <location>
        <begin position="39"/>
        <end position="152"/>
    </location>
</feature>